<comment type="caution">
    <text evidence="1">The sequence shown here is derived from an EMBL/GenBank/DDBJ whole genome shotgun (WGS) entry which is preliminary data.</text>
</comment>
<dbReference type="RefSeq" id="WP_115833922.1">
    <property type="nucleotide sequence ID" value="NZ_QNUL01000036.1"/>
</dbReference>
<name>A0A3D8Y3K8_9BACT</name>
<sequence length="289" mass="32820">MTYIKIIFVLIIALLDRCGIIRRPAPLPEKEVVYKAPEINPEGTWRLSDMNGELPEENPLSAATLYSFFPDSTFSEVKSSGEFAAGAWSYNKVDSSLTIKKEKITLTYHVWAGRDGDGVKVLMLTQPDNSSLELGAFGKKLDVYKEDPFYPANNTWRNRPAKAECKQEVLSRLRGYLLHSAYLFKAADTRKQSIISWEFSKGILKIYRSGIGVVKQKSVPGEWISYFHSEEDALLAHTILEDFFMTTTYKGEATGNWVKDDYDILISTYERLKTRNLASIKTGTKKESR</sequence>
<dbReference type="AlphaFoldDB" id="A0A3D8Y3K8"/>
<evidence type="ECO:0000313" key="2">
    <source>
        <dbReference type="Proteomes" id="UP000256373"/>
    </source>
</evidence>
<dbReference type="EMBL" id="QNUL01000036">
    <property type="protein sequence ID" value="REA56612.1"/>
    <property type="molecule type" value="Genomic_DNA"/>
</dbReference>
<dbReference type="Proteomes" id="UP000256373">
    <property type="component" value="Unassembled WGS sequence"/>
</dbReference>
<accession>A0A3D8Y3K8</accession>
<dbReference type="OrthoDB" id="947938at2"/>
<evidence type="ECO:0000313" key="1">
    <source>
        <dbReference type="EMBL" id="REA56612.1"/>
    </source>
</evidence>
<keyword evidence="2" id="KW-1185">Reference proteome</keyword>
<protein>
    <submittedName>
        <fullName evidence="1">Uncharacterized protein</fullName>
    </submittedName>
</protein>
<reference evidence="1 2" key="1">
    <citation type="submission" date="2018-07" db="EMBL/GenBank/DDBJ databases">
        <title>Dyadobacter roseus sp. nov., isolated from rose rhizosphere soil.</title>
        <authorList>
            <person name="Chen L."/>
        </authorList>
    </citation>
    <scope>NUCLEOTIDE SEQUENCE [LARGE SCALE GENOMIC DNA]</scope>
    <source>
        <strain evidence="1 2">RS19</strain>
    </source>
</reference>
<gene>
    <name evidence="1" type="ORF">DSL64_26170</name>
</gene>
<organism evidence="1 2">
    <name type="scientific">Dyadobacter luteus</name>
    <dbReference type="NCBI Taxonomy" id="2259619"/>
    <lineage>
        <taxon>Bacteria</taxon>
        <taxon>Pseudomonadati</taxon>
        <taxon>Bacteroidota</taxon>
        <taxon>Cytophagia</taxon>
        <taxon>Cytophagales</taxon>
        <taxon>Spirosomataceae</taxon>
        <taxon>Dyadobacter</taxon>
    </lineage>
</organism>
<proteinExistence type="predicted"/>